<feature type="transmembrane region" description="Helical" evidence="1">
    <location>
        <begin position="279"/>
        <end position="298"/>
    </location>
</feature>
<feature type="transmembrane region" description="Helical" evidence="1">
    <location>
        <begin position="68"/>
        <end position="88"/>
    </location>
</feature>
<keyword evidence="1" id="KW-0812">Transmembrane</keyword>
<keyword evidence="1" id="KW-0472">Membrane</keyword>
<feature type="transmembrane region" description="Helical" evidence="1">
    <location>
        <begin position="304"/>
        <end position="323"/>
    </location>
</feature>
<evidence type="ECO:0000313" key="3">
    <source>
        <dbReference type="Proteomes" id="UP000197208"/>
    </source>
</evidence>
<organism evidence="2 3">
    <name type="scientific">Deinococcus indicus</name>
    <dbReference type="NCBI Taxonomy" id="223556"/>
    <lineage>
        <taxon>Bacteria</taxon>
        <taxon>Thermotogati</taxon>
        <taxon>Deinococcota</taxon>
        <taxon>Deinococci</taxon>
        <taxon>Deinococcales</taxon>
        <taxon>Deinococcaceae</taxon>
        <taxon>Deinococcus</taxon>
    </lineage>
</organism>
<dbReference type="RefSeq" id="WP_088247322.1">
    <property type="nucleotide sequence ID" value="NZ_NHMK01000009.1"/>
</dbReference>
<protein>
    <recommendedName>
        <fullName evidence="4">Serine active site containing 1-like protein</fullName>
    </recommendedName>
</protein>
<feature type="transmembrane region" description="Helical" evidence="1">
    <location>
        <begin position="100"/>
        <end position="120"/>
    </location>
</feature>
<feature type="transmembrane region" description="Helical" evidence="1">
    <location>
        <begin position="177"/>
        <end position="194"/>
    </location>
</feature>
<dbReference type="Proteomes" id="UP000197208">
    <property type="component" value="Unassembled WGS sequence"/>
</dbReference>
<name>A0A246BPB9_9DEIO</name>
<evidence type="ECO:0000313" key="2">
    <source>
        <dbReference type="EMBL" id="OWL97505.1"/>
    </source>
</evidence>
<evidence type="ECO:0000256" key="1">
    <source>
        <dbReference type="SAM" id="Phobius"/>
    </source>
</evidence>
<dbReference type="AlphaFoldDB" id="A0A246BPB9"/>
<proteinExistence type="predicted"/>
<feature type="transmembrane region" description="Helical" evidence="1">
    <location>
        <begin position="227"/>
        <end position="245"/>
    </location>
</feature>
<dbReference type="OrthoDB" id="57937at2"/>
<feature type="transmembrane region" description="Helical" evidence="1">
    <location>
        <begin position="132"/>
        <end position="151"/>
    </location>
</feature>
<dbReference type="EMBL" id="NHMK01000009">
    <property type="protein sequence ID" value="OWL97505.1"/>
    <property type="molecule type" value="Genomic_DNA"/>
</dbReference>
<reference evidence="2 3" key="1">
    <citation type="submission" date="2017-05" db="EMBL/GenBank/DDBJ databases">
        <title>De novo genome assembly of Deniococcus indicus strain DR1.</title>
        <authorList>
            <person name="Chauhan D."/>
            <person name="Yennamalli R.M."/>
            <person name="Priyadarshini R."/>
        </authorList>
    </citation>
    <scope>NUCLEOTIDE SEQUENCE [LARGE SCALE GENOMIC DNA]</scope>
    <source>
        <strain evidence="2 3">DR1</strain>
    </source>
</reference>
<comment type="caution">
    <text evidence="2">The sequence shown here is derived from an EMBL/GenBank/DDBJ whole genome shotgun (WGS) entry which is preliminary data.</text>
</comment>
<evidence type="ECO:0008006" key="4">
    <source>
        <dbReference type="Google" id="ProtNLM"/>
    </source>
</evidence>
<accession>A0A246BPB9</accession>
<keyword evidence="3" id="KW-1185">Reference proteome</keyword>
<sequence>MTRSSSALEPAARPGANAALLGGVAFSFVFTGLIWWLGGRLDSVTLLPDQGAAWYRWKLPEPTLATRLSAWVPYLLHQVAVWALIWAAQRQRPAYTAGLHRFNVLALAVNAGFILLHLIQTHVFYDGLAQDVSIFSSQGSVILLLVMVLLMESRRRGLIAGRSAGIPQVAVDVVRRYHGYVFSWAIIYTFWYHPMVSTSGHLIGFVYMFLLMTQSSLSFTRAHLNRAWTATLEVAVLLHGTLVAVGQGNGIWPMFAFGFGAVFLGTQMYGLGWPRWARWSAVAVFAALVALVYSGRGWDRANEIIRIPVIEYGLVFVLAWLIAGGHWLWRRLRPAGTGAATPG</sequence>
<feature type="transmembrane region" description="Helical" evidence="1">
    <location>
        <begin position="200"/>
        <end position="220"/>
    </location>
</feature>
<gene>
    <name evidence="2" type="ORF">CBQ26_04265</name>
</gene>
<keyword evidence="1" id="KW-1133">Transmembrane helix</keyword>
<feature type="transmembrane region" description="Helical" evidence="1">
    <location>
        <begin position="20"/>
        <end position="38"/>
    </location>
</feature>